<evidence type="ECO:0000256" key="4">
    <source>
        <dbReference type="ARBA" id="ARBA00022989"/>
    </source>
</evidence>
<dbReference type="SMART" id="SM01381">
    <property type="entry name" value="7TM_GPCR_Srsx"/>
    <property type="match status" value="1"/>
</dbReference>
<dbReference type="KEGG" id="aten:116295119"/>
<evidence type="ECO:0000313" key="13">
    <source>
        <dbReference type="RefSeq" id="XP_031558716.1"/>
    </source>
</evidence>
<protein>
    <submittedName>
        <fullName evidence="13">Trace amine-associated receptor 7d-like</fullName>
    </submittedName>
</protein>
<dbReference type="GO" id="GO:0005886">
    <property type="term" value="C:plasma membrane"/>
    <property type="evidence" value="ECO:0007669"/>
    <property type="project" value="UniProtKB-SubCell"/>
</dbReference>
<dbReference type="Gene3D" id="1.20.1070.10">
    <property type="entry name" value="Rhodopsin 7-helix transmembrane proteins"/>
    <property type="match status" value="1"/>
</dbReference>
<dbReference type="AlphaFoldDB" id="A0A6P8HTI0"/>
<evidence type="ECO:0000256" key="3">
    <source>
        <dbReference type="ARBA" id="ARBA00022692"/>
    </source>
</evidence>
<dbReference type="Pfam" id="PF00001">
    <property type="entry name" value="7tm_1"/>
    <property type="match status" value="1"/>
</dbReference>
<accession>A0A6P8HTI0</accession>
<feature type="domain" description="G-protein coupled receptors family 1 profile" evidence="11">
    <location>
        <begin position="41"/>
        <end position="289"/>
    </location>
</feature>
<dbReference type="InParanoid" id="A0A6P8HTI0"/>
<evidence type="ECO:0000256" key="1">
    <source>
        <dbReference type="ARBA" id="ARBA00004651"/>
    </source>
</evidence>
<dbReference type="GO" id="GO:0004930">
    <property type="term" value="F:G protein-coupled receptor activity"/>
    <property type="evidence" value="ECO:0007669"/>
    <property type="project" value="UniProtKB-KW"/>
</dbReference>
<evidence type="ECO:0000256" key="10">
    <source>
        <dbReference type="SAM" id="Phobius"/>
    </source>
</evidence>
<evidence type="ECO:0000256" key="9">
    <source>
        <dbReference type="ARBA" id="ARBA00023224"/>
    </source>
</evidence>
<keyword evidence="3 10" id="KW-0812">Transmembrane</keyword>
<dbReference type="InterPro" id="IPR000276">
    <property type="entry name" value="GPCR_Rhodpsn"/>
</dbReference>
<feature type="transmembrane region" description="Helical" evidence="10">
    <location>
        <begin position="61"/>
        <end position="80"/>
    </location>
</feature>
<feature type="unsure residue" description="I or L" evidence="13">
    <location>
        <position position="71"/>
    </location>
</feature>
<comment type="subcellular location">
    <subcellularLocation>
        <location evidence="1">Cell membrane</location>
        <topology evidence="1">Multi-pass membrane protein</topology>
    </subcellularLocation>
</comment>
<dbReference type="PANTHER" id="PTHR24246:SF27">
    <property type="entry name" value="ADENOSINE RECEPTOR, ISOFORM A"/>
    <property type="match status" value="1"/>
</dbReference>
<feature type="transmembrane region" description="Helical" evidence="10">
    <location>
        <begin position="142"/>
        <end position="160"/>
    </location>
</feature>
<feature type="transmembrane region" description="Helical" evidence="10">
    <location>
        <begin position="232"/>
        <end position="255"/>
    </location>
</feature>
<dbReference type="RefSeq" id="XP_031558716.1">
    <property type="nucleotide sequence ID" value="XM_031702856.1"/>
</dbReference>
<proteinExistence type="predicted"/>
<reference evidence="13" key="1">
    <citation type="submission" date="2025-08" db="UniProtKB">
        <authorList>
            <consortium name="RefSeq"/>
        </authorList>
    </citation>
    <scope>IDENTIFICATION</scope>
    <source>
        <tissue evidence="13">Tentacle</tissue>
    </source>
</reference>
<evidence type="ECO:0000256" key="7">
    <source>
        <dbReference type="ARBA" id="ARBA00023170"/>
    </source>
</evidence>
<dbReference type="SUPFAM" id="SSF81321">
    <property type="entry name" value="Family A G protein-coupled receptor-like"/>
    <property type="match status" value="1"/>
</dbReference>
<dbReference type="Proteomes" id="UP000515163">
    <property type="component" value="Unplaced"/>
</dbReference>
<name>A0A6P8HTI0_ACTTE</name>
<feature type="transmembrane region" description="Helical" evidence="10">
    <location>
        <begin position="166"/>
        <end position="191"/>
    </location>
</feature>
<keyword evidence="12" id="KW-1185">Reference proteome</keyword>
<keyword evidence="9" id="KW-0807">Transducer</keyword>
<evidence type="ECO:0000313" key="12">
    <source>
        <dbReference type="Proteomes" id="UP000515163"/>
    </source>
</evidence>
<evidence type="ECO:0000256" key="2">
    <source>
        <dbReference type="ARBA" id="ARBA00022475"/>
    </source>
</evidence>
<evidence type="ECO:0000256" key="5">
    <source>
        <dbReference type="ARBA" id="ARBA00023040"/>
    </source>
</evidence>
<organism evidence="12 13">
    <name type="scientific">Actinia tenebrosa</name>
    <name type="common">Australian red waratah sea anemone</name>
    <dbReference type="NCBI Taxonomy" id="6105"/>
    <lineage>
        <taxon>Eukaryota</taxon>
        <taxon>Metazoa</taxon>
        <taxon>Cnidaria</taxon>
        <taxon>Anthozoa</taxon>
        <taxon>Hexacorallia</taxon>
        <taxon>Actiniaria</taxon>
        <taxon>Actiniidae</taxon>
        <taxon>Actinia</taxon>
    </lineage>
</organism>
<keyword evidence="5" id="KW-0297">G-protein coupled receptor</keyword>
<keyword evidence="2" id="KW-1003">Cell membrane</keyword>
<feature type="unsure residue" description="D or N" evidence="13">
    <location>
        <position position="213"/>
    </location>
</feature>
<dbReference type="OrthoDB" id="6358729at2759"/>
<evidence type="ECO:0000256" key="8">
    <source>
        <dbReference type="ARBA" id="ARBA00023180"/>
    </source>
</evidence>
<keyword evidence="8" id="KW-0325">Glycoprotein</keyword>
<feature type="transmembrane region" description="Helical" evidence="10">
    <location>
        <begin position="100"/>
        <end position="122"/>
    </location>
</feature>
<sequence>MESQVVPKPCRIDNEEALLSSMEMGIYIAISSIGSILAITGNGLVILLVYKKRSLRNASNFFLCSLAVADLWAGFVPIPIATSVVWLDVSCNTLTKLNDFLGVHILVVTALNLSAVSIDRLIAVKWPLRYPSIMKTSTTRRALLVIWVTSIVFAIPTTCVCCNDMLIYWLFISVLTILIPFLVILYCYSAILKISSQQQQRIIPIIHQQAPHDTRNGRHLGVKKNRKAMTRFLAVISLLILALLPNLICAILIMIPFKNCPSAVQAILNHWDWSVLFFNLSPFLNPCIYALSNRQYRSAFKNIIKRENGSNTVQMLPQAQ</sequence>
<dbReference type="PROSITE" id="PS50262">
    <property type="entry name" value="G_PROTEIN_RECEP_F1_2"/>
    <property type="match status" value="1"/>
</dbReference>
<evidence type="ECO:0000256" key="6">
    <source>
        <dbReference type="ARBA" id="ARBA00023136"/>
    </source>
</evidence>
<gene>
    <name evidence="13" type="primary">LOC116295119</name>
</gene>
<dbReference type="FunCoup" id="A0A6P8HTI0">
    <property type="interactions" value="641"/>
</dbReference>
<keyword evidence="6 10" id="KW-0472">Membrane</keyword>
<dbReference type="PRINTS" id="PR00237">
    <property type="entry name" value="GPCRRHODOPSN"/>
</dbReference>
<dbReference type="InterPro" id="IPR017452">
    <property type="entry name" value="GPCR_Rhodpsn_7TM"/>
</dbReference>
<feature type="transmembrane region" description="Helical" evidence="10">
    <location>
        <begin position="26"/>
        <end position="49"/>
    </location>
</feature>
<dbReference type="PANTHER" id="PTHR24246">
    <property type="entry name" value="OLFACTORY RECEPTOR AND ADENOSINE RECEPTOR"/>
    <property type="match status" value="1"/>
</dbReference>
<feature type="transmembrane region" description="Helical" evidence="10">
    <location>
        <begin position="275"/>
        <end position="292"/>
    </location>
</feature>
<keyword evidence="4 10" id="KW-1133">Transmembrane helix</keyword>
<dbReference type="CDD" id="cd00637">
    <property type="entry name" value="7tm_classA_rhodopsin-like"/>
    <property type="match status" value="1"/>
</dbReference>
<keyword evidence="7" id="KW-0675">Receptor</keyword>
<evidence type="ECO:0000259" key="11">
    <source>
        <dbReference type="PROSITE" id="PS50262"/>
    </source>
</evidence>